<keyword evidence="4" id="KW-0238">DNA-binding</keyword>
<dbReference type="EMBL" id="JAASQI010000004">
    <property type="protein sequence ID" value="NIJ58081.1"/>
    <property type="molecule type" value="Genomic_DNA"/>
</dbReference>
<dbReference type="PROSITE" id="PS00818">
    <property type="entry name" value="DPS_1"/>
    <property type="match status" value="1"/>
</dbReference>
<dbReference type="PRINTS" id="PR01346">
    <property type="entry name" value="HELNAPAPROT"/>
</dbReference>
<evidence type="ECO:0000313" key="4">
    <source>
        <dbReference type="EMBL" id="NIJ58081.1"/>
    </source>
</evidence>
<feature type="domain" description="Ferritin/DPS" evidence="3">
    <location>
        <begin position="18"/>
        <end position="161"/>
    </location>
</feature>
<dbReference type="InterPro" id="IPR012347">
    <property type="entry name" value="Ferritin-like"/>
</dbReference>
<dbReference type="InterPro" id="IPR008331">
    <property type="entry name" value="Ferritin_DPS_dom"/>
</dbReference>
<sequence length="162" mass="18058">MSIKTRNDLGQNVRKKSIELLNEHLAQFVDLGAQVKHAHWNVKGPHFIALHELFDKLYANVVEYTDTVAERLTALGGIAHGTVQASAETTKLKAYPLQITDGLEHVDYLSRSFADVAKATREAIRTTAEAGDDATSDVFTEVTRALDKDLWFLEAHIQETNK</sequence>
<dbReference type="CDD" id="cd01043">
    <property type="entry name" value="DPS"/>
    <property type="match status" value="1"/>
</dbReference>
<comment type="similarity">
    <text evidence="1 2">Belongs to the Dps family.</text>
</comment>
<evidence type="ECO:0000259" key="3">
    <source>
        <dbReference type="Pfam" id="PF00210"/>
    </source>
</evidence>
<dbReference type="GO" id="GO:0003677">
    <property type="term" value="F:DNA binding"/>
    <property type="evidence" value="ECO:0007669"/>
    <property type="project" value="UniProtKB-KW"/>
</dbReference>
<dbReference type="InterPro" id="IPR023188">
    <property type="entry name" value="DPS_DNA-bd_CS"/>
</dbReference>
<dbReference type="InterPro" id="IPR002177">
    <property type="entry name" value="DPS_DNA-bd"/>
</dbReference>
<protein>
    <submittedName>
        <fullName evidence="4">Starvation-inducible DNA-binding protein</fullName>
    </submittedName>
</protein>
<dbReference type="PANTHER" id="PTHR42932">
    <property type="entry name" value="GENERAL STRESS PROTEIN 20U"/>
    <property type="match status" value="1"/>
</dbReference>
<keyword evidence="5" id="KW-1185">Reference proteome</keyword>
<accession>A0ABX0UYS6</accession>
<gene>
    <name evidence="4" type="ORF">FHS82_001923</name>
</gene>
<dbReference type="RefSeq" id="WP_166951586.1">
    <property type="nucleotide sequence ID" value="NZ_JAASQI010000004.1"/>
</dbReference>
<organism evidence="4 5">
    <name type="scientific">Pseudochelatococcus lubricantis</name>
    <dbReference type="NCBI Taxonomy" id="1538102"/>
    <lineage>
        <taxon>Bacteria</taxon>
        <taxon>Pseudomonadati</taxon>
        <taxon>Pseudomonadota</taxon>
        <taxon>Alphaproteobacteria</taxon>
        <taxon>Hyphomicrobiales</taxon>
        <taxon>Chelatococcaceae</taxon>
        <taxon>Pseudochelatococcus</taxon>
    </lineage>
</organism>
<dbReference type="PIRSF" id="PIRSF005900">
    <property type="entry name" value="Dps"/>
    <property type="match status" value="1"/>
</dbReference>
<dbReference type="Gene3D" id="1.20.1260.10">
    <property type="match status" value="1"/>
</dbReference>
<dbReference type="SUPFAM" id="SSF47240">
    <property type="entry name" value="Ferritin-like"/>
    <property type="match status" value="1"/>
</dbReference>
<name>A0ABX0UYS6_9HYPH</name>
<comment type="caution">
    <text evidence="4">The sequence shown here is derived from an EMBL/GenBank/DDBJ whole genome shotgun (WGS) entry which is preliminary data.</text>
</comment>
<dbReference type="InterPro" id="IPR009078">
    <property type="entry name" value="Ferritin-like_SF"/>
</dbReference>
<evidence type="ECO:0000313" key="5">
    <source>
        <dbReference type="Proteomes" id="UP001429580"/>
    </source>
</evidence>
<evidence type="ECO:0000256" key="2">
    <source>
        <dbReference type="RuleBase" id="RU003875"/>
    </source>
</evidence>
<dbReference type="PANTHER" id="PTHR42932:SF3">
    <property type="entry name" value="DNA PROTECTION DURING STARVATION PROTEIN"/>
    <property type="match status" value="1"/>
</dbReference>
<dbReference type="Pfam" id="PF00210">
    <property type="entry name" value="Ferritin"/>
    <property type="match status" value="1"/>
</dbReference>
<reference evidence="4 5" key="1">
    <citation type="submission" date="2020-03" db="EMBL/GenBank/DDBJ databases">
        <title>Genomic Encyclopedia of Type Strains, Phase IV (KMG-IV): sequencing the most valuable type-strain genomes for metagenomic binning, comparative biology and taxonomic classification.</title>
        <authorList>
            <person name="Goeker M."/>
        </authorList>
    </citation>
    <scope>NUCLEOTIDE SEQUENCE [LARGE SCALE GENOMIC DNA]</scope>
    <source>
        <strain evidence="4 5">DSM 103870</strain>
    </source>
</reference>
<dbReference type="NCBIfam" id="NF006975">
    <property type="entry name" value="PRK09448.1"/>
    <property type="match status" value="1"/>
</dbReference>
<dbReference type="Proteomes" id="UP001429580">
    <property type="component" value="Unassembled WGS sequence"/>
</dbReference>
<proteinExistence type="inferred from homology"/>
<evidence type="ECO:0000256" key="1">
    <source>
        <dbReference type="ARBA" id="ARBA00009497"/>
    </source>
</evidence>